<dbReference type="InterPro" id="IPR014729">
    <property type="entry name" value="Rossmann-like_a/b/a_fold"/>
</dbReference>
<dbReference type="InterPro" id="IPR036134">
    <property type="entry name" value="Crypto/Photolyase_FAD-like_sf"/>
</dbReference>
<dbReference type="RefSeq" id="WP_159806690.1">
    <property type="nucleotide sequence ID" value="NZ_BLJE01000002.1"/>
</dbReference>
<dbReference type="Gene3D" id="1.25.40.80">
    <property type="match status" value="1"/>
</dbReference>
<evidence type="ECO:0000313" key="2">
    <source>
        <dbReference type="Proteomes" id="UP000436822"/>
    </source>
</evidence>
<protein>
    <submittedName>
        <fullName evidence="1">Deoxyribodipyrimidine photo-lyase</fullName>
    </submittedName>
</protein>
<sequence>MSRLVLVLGDQLSPGLSALREADKDNDIVVMAEVWDEASYVKHHPKKIAFIFAAMRKFAAKLQDDGWTVAYTTLDSGYNSGSINGELLRQADAHGATEVLATEPGEWRLISILEDMPIPVHQFADDRFIASHETFETWAEGRKELRMEWFYRDMRRKTGLLMDGDQPEGGKWNYDHENRKAAPDSIDYSGPMQFTPDETVEEVLDLVERRFDNHFGTLRPFWFATDTGQAKRQLTHWINKALPNFGDYQDAMLNDNRFLYHSIISFYINAGLLDPLEVCQQVEAAYKDGHAPLNAVEGFIRQIIGWREYMRGIYFLEGPDYTDRNALDHNRSLPGLYWGDETKMNCLSKSVAQTRDEAYAHHIQRLMVTGNFALLAGIHPHEVHEWYLAVYADAYEWVEAPNVIGMSQFADGGIVGSKPYISSGSYINKMSDYCKSCAYKVSAKTGDDACPFNLLYWHFMVRHRDRFEKNPRMAQMYGTWDRMKEDRRETVLSEADTFLNRMAQGALV</sequence>
<dbReference type="PANTHER" id="PTHR38657">
    <property type="entry name" value="SLR1343 PROTEIN"/>
    <property type="match status" value="1"/>
</dbReference>
<dbReference type="Gene3D" id="3.40.50.620">
    <property type="entry name" value="HUPs"/>
    <property type="match status" value="1"/>
</dbReference>
<keyword evidence="2" id="KW-1185">Reference proteome</keyword>
<dbReference type="InterPro" id="IPR007357">
    <property type="entry name" value="PhrB-like"/>
</dbReference>
<dbReference type="SUPFAM" id="SSF48173">
    <property type="entry name" value="Cryptochrome/photolyase FAD-binding domain"/>
    <property type="match status" value="1"/>
</dbReference>
<organism evidence="1 2">
    <name type="scientific">Litoreibacter roseus</name>
    <dbReference type="NCBI Taxonomy" id="2601869"/>
    <lineage>
        <taxon>Bacteria</taxon>
        <taxon>Pseudomonadati</taxon>
        <taxon>Pseudomonadota</taxon>
        <taxon>Alphaproteobacteria</taxon>
        <taxon>Rhodobacterales</taxon>
        <taxon>Roseobacteraceae</taxon>
        <taxon>Litoreibacter</taxon>
    </lineage>
</organism>
<dbReference type="InterPro" id="IPR052551">
    <property type="entry name" value="UV-DNA_repair_photolyase"/>
</dbReference>
<evidence type="ECO:0000313" key="1">
    <source>
        <dbReference type="EMBL" id="GFE65060.1"/>
    </source>
</evidence>
<dbReference type="Gene3D" id="1.10.579.10">
    <property type="entry name" value="DNA Cyclobutane Dipyrimidine Photolyase, subunit A, domain 3"/>
    <property type="match status" value="1"/>
</dbReference>
<dbReference type="AlphaFoldDB" id="A0A6N6JGU2"/>
<comment type="caution">
    <text evidence="1">The sequence shown here is derived from an EMBL/GenBank/DDBJ whole genome shotgun (WGS) entry which is preliminary data.</text>
</comment>
<dbReference type="PANTHER" id="PTHR38657:SF1">
    <property type="entry name" value="SLR1343 PROTEIN"/>
    <property type="match status" value="1"/>
</dbReference>
<dbReference type="EMBL" id="BLJE01000002">
    <property type="protein sequence ID" value="GFE65060.1"/>
    <property type="molecule type" value="Genomic_DNA"/>
</dbReference>
<keyword evidence="1" id="KW-0456">Lyase</keyword>
<reference evidence="1 2" key="1">
    <citation type="submission" date="2019-12" db="EMBL/GenBank/DDBJ databases">
        <title>Litoreibacter badius sp. nov., a novel bacteriochlorophyll a-containing bacterium in the genus Litoreibacter.</title>
        <authorList>
            <person name="Kanamuro M."/>
            <person name="Takabe Y."/>
            <person name="Mori K."/>
            <person name="Takaichi S."/>
            <person name="Hanada S."/>
        </authorList>
    </citation>
    <scope>NUCLEOTIDE SEQUENCE [LARGE SCALE GENOMIC DNA]</scope>
    <source>
        <strain evidence="1 2">K6</strain>
    </source>
</reference>
<proteinExistence type="predicted"/>
<accession>A0A6N6JGU2</accession>
<dbReference type="Pfam" id="PF04244">
    <property type="entry name" value="DPRP"/>
    <property type="match status" value="1"/>
</dbReference>
<dbReference type="OrthoDB" id="5288100at2"/>
<gene>
    <name evidence="1" type="ORF">KIN_21340</name>
</gene>
<dbReference type="GO" id="GO:0016829">
    <property type="term" value="F:lyase activity"/>
    <property type="evidence" value="ECO:0007669"/>
    <property type="project" value="UniProtKB-KW"/>
</dbReference>
<dbReference type="Proteomes" id="UP000436822">
    <property type="component" value="Unassembled WGS sequence"/>
</dbReference>
<dbReference type="Gene3D" id="1.10.10.1710">
    <property type="entry name" value="Deoxyribodipyrimidine photolyase-related"/>
    <property type="match status" value="1"/>
</dbReference>
<name>A0A6N6JGU2_9RHOB</name>